<name>A0AAV0X7M5_9HEMI</name>
<dbReference type="AlphaFoldDB" id="A0AAV0X7M5"/>
<keyword evidence="2" id="KW-1185">Reference proteome</keyword>
<gene>
    <name evidence="1" type="ORF">MEUPH1_LOCUS18721</name>
</gene>
<sequence length="74" mass="8007">MHSLRTFSLSRSAEDFNHGFSSRPRFYGAMAAKRLKGLYFANIAAATAELNGPTVDRYGGPDHGIHIPAAGKDL</sequence>
<organism evidence="1 2">
    <name type="scientific">Macrosiphum euphorbiae</name>
    <name type="common">potato aphid</name>
    <dbReference type="NCBI Taxonomy" id="13131"/>
    <lineage>
        <taxon>Eukaryota</taxon>
        <taxon>Metazoa</taxon>
        <taxon>Ecdysozoa</taxon>
        <taxon>Arthropoda</taxon>
        <taxon>Hexapoda</taxon>
        <taxon>Insecta</taxon>
        <taxon>Pterygota</taxon>
        <taxon>Neoptera</taxon>
        <taxon>Paraneoptera</taxon>
        <taxon>Hemiptera</taxon>
        <taxon>Sternorrhyncha</taxon>
        <taxon>Aphidomorpha</taxon>
        <taxon>Aphidoidea</taxon>
        <taxon>Aphididae</taxon>
        <taxon>Macrosiphini</taxon>
        <taxon>Macrosiphum</taxon>
    </lineage>
</organism>
<evidence type="ECO:0000313" key="2">
    <source>
        <dbReference type="Proteomes" id="UP001160148"/>
    </source>
</evidence>
<protein>
    <submittedName>
        <fullName evidence="1">Uncharacterized protein</fullName>
    </submittedName>
</protein>
<proteinExistence type="predicted"/>
<evidence type="ECO:0000313" key="1">
    <source>
        <dbReference type="EMBL" id="CAI6363827.1"/>
    </source>
</evidence>
<dbReference type="EMBL" id="CARXXK010000003">
    <property type="protein sequence ID" value="CAI6363827.1"/>
    <property type="molecule type" value="Genomic_DNA"/>
</dbReference>
<comment type="caution">
    <text evidence="1">The sequence shown here is derived from an EMBL/GenBank/DDBJ whole genome shotgun (WGS) entry which is preliminary data.</text>
</comment>
<dbReference type="Proteomes" id="UP001160148">
    <property type="component" value="Unassembled WGS sequence"/>
</dbReference>
<reference evidence="1 2" key="1">
    <citation type="submission" date="2023-01" db="EMBL/GenBank/DDBJ databases">
        <authorList>
            <person name="Whitehead M."/>
        </authorList>
    </citation>
    <scope>NUCLEOTIDE SEQUENCE [LARGE SCALE GENOMIC DNA]</scope>
</reference>
<accession>A0AAV0X7M5</accession>